<name>A0A8H7YNM1_AJECA</name>
<accession>A0A8H7YNM1</accession>
<dbReference type="Proteomes" id="UP000670092">
    <property type="component" value="Unassembled WGS sequence"/>
</dbReference>
<comment type="caution">
    <text evidence="1">The sequence shown here is derived from an EMBL/GenBank/DDBJ whole genome shotgun (WGS) entry which is preliminary data.</text>
</comment>
<proteinExistence type="predicted"/>
<gene>
    <name evidence="1" type="ORF">I7I52_04501</name>
</gene>
<evidence type="ECO:0000313" key="2">
    <source>
        <dbReference type="Proteomes" id="UP000670092"/>
    </source>
</evidence>
<protein>
    <submittedName>
        <fullName evidence="1">Uncharacterized protein</fullName>
    </submittedName>
</protein>
<evidence type="ECO:0000313" key="1">
    <source>
        <dbReference type="EMBL" id="KAG5293247.1"/>
    </source>
</evidence>
<organism evidence="1 2">
    <name type="scientific">Ajellomyces capsulatus</name>
    <name type="common">Darling's disease fungus</name>
    <name type="synonym">Histoplasma capsulatum</name>
    <dbReference type="NCBI Taxonomy" id="5037"/>
    <lineage>
        <taxon>Eukaryota</taxon>
        <taxon>Fungi</taxon>
        <taxon>Dikarya</taxon>
        <taxon>Ascomycota</taxon>
        <taxon>Pezizomycotina</taxon>
        <taxon>Eurotiomycetes</taxon>
        <taxon>Eurotiomycetidae</taxon>
        <taxon>Onygenales</taxon>
        <taxon>Ajellomycetaceae</taxon>
        <taxon>Histoplasma</taxon>
    </lineage>
</organism>
<reference evidence="1 2" key="1">
    <citation type="submission" date="2021-01" db="EMBL/GenBank/DDBJ databases">
        <title>Chromosome-level genome assembly of a human fungal pathogen reveals clustering of transcriptionally co-regulated genes.</title>
        <authorList>
            <person name="Voorhies M."/>
            <person name="Cohen S."/>
            <person name="Shea T.P."/>
            <person name="Petrus S."/>
            <person name="Munoz J.F."/>
            <person name="Poplawski S."/>
            <person name="Goldman W.E."/>
            <person name="Michael T."/>
            <person name="Cuomo C.A."/>
            <person name="Sil A."/>
            <person name="Beyhan S."/>
        </authorList>
    </citation>
    <scope>NUCLEOTIDE SEQUENCE [LARGE SCALE GENOMIC DNA]</scope>
    <source>
        <strain evidence="1 2">G184AR</strain>
    </source>
</reference>
<dbReference type="OrthoDB" id="2537769at2759"/>
<dbReference type="VEuPathDB" id="FungiDB:I7I52_04501"/>
<dbReference type="AlphaFoldDB" id="A0A8H7YNM1"/>
<sequence length="91" mass="10320">MPLKISSLTSTAFNTFLIRSEFWSMSRRSRASFSASGCQRPEPDSGYGQCRPDSHLVLARFVEATNSLCQYSNICTTRWERASYRQAPSTK</sequence>
<dbReference type="EMBL" id="JAEVHI010000004">
    <property type="protein sequence ID" value="KAG5293247.1"/>
    <property type="molecule type" value="Genomic_DNA"/>
</dbReference>